<feature type="compositionally biased region" description="Pro residues" evidence="1">
    <location>
        <begin position="8"/>
        <end position="18"/>
    </location>
</feature>
<feature type="domain" description="Transposase IS4-like" evidence="2">
    <location>
        <begin position="37"/>
        <end position="118"/>
    </location>
</feature>
<evidence type="ECO:0000313" key="4">
    <source>
        <dbReference type="Proteomes" id="UP000678016"/>
    </source>
</evidence>
<proteinExistence type="predicted"/>
<dbReference type="PANTHER" id="PTHR30007:SF1">
    <property type="entry name" value="BLR1914 PROTEIN"/>
    <property type="match status" value="1"/>
</dbReference>
<keyword evidence="4" id="KW-1185">Reference proteome</keyword>
<dbReference type="PANTHER" id="PTHR30007">
    <property type="entry name" value="PHP DOMAIN PROTEIN"/>
    <property type="match status" value="1"/>
</dbReference>
<protein>
    <submittedName>
        <fullName evidence="3">Transposase</fullName>
    </submittedName>
</protein>
<accession>A0ABX8CDX0</accession>
<feature type="region of interest" description="Disordered" evidence="1">
    <location>
        <begin position="1"/>
        <end position="50"/>
    </location>
</feature>
<gene>
    <name evidence="3" type="ORF">KGD83_05080</name>
</gene>
<dbReference type="InterPro" id="IPR002559">
    <property type="entry name" value="Transposase_11"/>
</dbReference>
<name>A0ABX8CDX0_9ACTN</name>
<feature type="compositionally biased region" description="Basic and acidic residues" evidence="1">
    <location>
        <begin position="41"/>
        <end position="50"/>
    </location>
</feature>
<dbReference type="Proteomes" id="UP000678016">
    <property type="component" value="Chromosome"/>
</dbReference>
<dbReference type="Pfam" id="PF01609">
    <property type="entry name" value="DDE_Tnp_1"/>
    <property type="match status" value="1"/>
</dbReference>
<organism evidence="3 4">
    <name type="scientific">Nocardiopsis akebiae</name>
    <dbReference type="NCBI Taxonomy" id="2831968"/>
    <lineage>
        <taxon>Bacteria</taxon>
        <taxon>Bacillati</taxon>
        <taxon>Actinomycetota</taxon>
        <taxon>Actinomycetes</taxon>
        <taxon>Streptosporangiales</taxon>
        <taxon>Nocardiopsidaceae</taxon>
        <taxon>Nocardiopsis</taxon>
    </lineage>
</organism>
<reference evidence="4" key="1">
    <citation type="submission" date="2021-05" db="EMBL/GenBank/DDBJ databases">
        <title>Direct Submission.</title>
        <authorList>
            <person name="Li K."/>
            <person name="Gao J."/>
        </authorList>
    </citation>
    <scope>NUCLEOTIDE SEQUENCE [LARGE SCALE GENOMIC DNA]</scope>
    <source>
        <strain evidence="4">HDS12</strain>
    </source>
</reference>
<sequence>MLRSQPRRPNPVPPPGGPKRPGSGPGRYGSGDPRRRRPAKLHGDKAYHSRDQRRWLRERGIGVRLARPGIESSQRLGRHRYKVERSIAWLGSYRRLNVRWERKASTFPAMLGIACILTCDKHLAKHADGF</sequence>
<evidence type="ECO:0000256" key="1">
    <source>
        <dbReference type="SAM" id="MobiDB-lite"/>
    </source>
</evidence>
<evidence type="ECO:0000313" key="3">
    <source>
        <dbReference type="EMBL" id="QUX31597.1"/>
    </source>
</evidence>
<dbReference type="EMBL" id="CP074132">
    <property type="protein sequence ID" value="QUX31597.1"/>
    <property type="molecule type" value="Genomic_DNA"/>
</dbReference>
<evidence type="ECO:0000259" key="2">
    <source>
        <dbReference type="Pfam" id="PF01609"/>
    </source>
</evidence>